<organism evidence="2 3">
    <name type="scientific">Streptomyces hazeniae</name>
    <dbReference type="NCBI Taxonomy" id="3075538"/>
    <lineage>
        <taxon>Bacteria</taxon>
        <taxon>Bacillati</taxon>
        <taxon>Actinomycetota</taxon>
        <taxon>Actinomycetes</taxon>
        <taxon>Kitasatosporales</taxon>
        <taxon>Streptomycetaceae</taxon>
        <taxon>Streptomyces</taxon>
    </lineage>
</organism>
<feature type="compositionally biased region" description="Polar residues" evidence="1">
    <location>
        <begin position="72"/>
        <end position="86"/>
    </location>
</feature>
<evidence type="ECO:0000313" key="2">
    <source>
        <dbReference type="EMBL" id="MDT0377628.1"/>
    </source>
</evidence>
<protein>
    <submittedName>
        <fullName evidence="2">Uncharacterized protein</fullName>
    </submittedName>
</protein>
<dbReference type="EMBL" id="JAVREQ010000001">
    <property type="protein sequence ID" value="MDT0377628.1"/>
    <property type="molecule type" value="Genomic_DNA"/>
</dbReference>
<name>A0ABU2NPR8_9ACTN</name>
<evidence type="ECO:0000256" key="1">
    <source>
        <dbReference type="SAM" id="MobiDB-lite"/>
    </source>
</evidence>
<dbReference type="RefSeq" id="WP_311671819.1">
    <property type="nucleotide sequence ID" value="NZ_JAVREQ010000001.1"/>
</dbReference>
<reference evidence="3" key="1">
    <citation type="submission" date="2023-07" db="EMBL/GenBank/DDBJ databases">
        <title>30 novel species of actinomycetes from the DSMZ collection.</title>
        <authorList>
            <person name="Nouioui I."/>
        </authorList>
    </citation>
    <scope>NUCLEOTIDE SEQUENCE [LARGE SCALE GENOMIC DNA]</scope>
    <source>
        <strain evidence="3">DSM 42041</strain>
    </source>
</reference>
<keyword evidence="3" id="KW-1185">Reference proteome</keyword>
<dbReference type="Proteomes" id="UP001183414">
    <property type="component" value="Unassembled WGS sequence"/>
</dbReference>
<evidence type="ECO:0000313" key="3">
    <source>
        <dbReference type="Proteomes" id="UP001183414"/>
    </source>
</evidence>
<comment type="caution">
    <text evidence="2">The sequence shown here is derived from an EMBL/GenBank/DDBJ whole genome shotgun (WGS) entry which is preliminary data.</text>
</comment>
<proteinExistence type="predicted"/>
<feature type="region of interest" description="Disordered" evidence="1">
    <location>
        <begin position="23"/>
        <end position="86"/>
    </location>
</feature>
<gene>
    <name evidence="2" type="ORF">RM572_02420</name>
</gene>
<accession>A0ABU2NPR8</accession>
<sequence>MAASAEALMTVLIPKQVHESVEPAGVSDIDSGLDGSCSSGYPEAPLTSEPPLADVAPLTSEPPIAAELPLTSEPTGTGFGTESTDI</sequence>